<evidence type="ECO:0000313" key="9">
    <source>
        <dbReference type="Proteomes" id="UP000740605"/>
    </source>
</evidence>
<keyword evidence="9" id="KW-1185">Reference proteome</keyword>
<protein>
    <recommendedName>
        <fullName evidence="3">beta-glucosidase</fullName>
        <ecNumber evidence="3">3.2.1.21</ecNumber>
    </recommendedName>
</protein>
<dbReference type="RefSeq" id="WP_215487967.1">
    <property type="nucleotide sequence ID" value="NZ_BAAAPJ010000008.1"/>
</dbReference>
<evidence type="ECO:0000256" key="3">
    <source>
        <dbReference type="ARBA" id="ARBA00012744"/>
    </source>
</evidence>
<dbReference type="InterPro" id="IPR001764">
    <property type="entry name" value="Glyco_hydro_3_N"/>
</dbReference>
<evidence type="ECO:0000313" key="8">
    <source>
        <dbReference type="EMBL" id="MBT8798742.1"/>
    </source>
</evidence>
<sequence>MNDYLDPSVPISRRVEDLLSRMTVAEKAGLMFHPSTEPGGGAMTDAEALAAAELNVVDRGISHFNVLGGENSGAVAAWHNTLQELAGSTRLGIPITLSSDPRHGFRSNPFTGQSLHSLSRWPETTGIAAIPGTEAARLYGDVIRQEFLAMGIRVYLGPMADIFSEPRWSRGFGTFGEDPDRVAELTVAFIEGLRGGPRIGPDSVAAVVKHFPGGGPQLKGDDAHDPRYPEQVYPGGMQELHIRPFERAFAAGATQVMTYYGKPVGTDWDEVGFAFNAPVVRDILRRRLGFNGIVVTDWNLLESEQFLDLEFGPNGWGLEHLTPLERARIAIEVGVDQFGGDRNPALVEELVESGVITRDRIDQSVRRILKEKFQLGVFENRHVDVDHARELCGSPVFFDKGVDAQRASLVLLSDEAGPLRADARVYVEGLADTSGLETVDDPAEAEAIIVRLEAPFEIGRGSVVADYFHGGTLAFPQETIDHLTSLAARAPLYVTVFLERPAIVGPIVDLGATVIGEFGASDQVIVEALTGKHSIPGVLPFDIPSSMQAVENSREDVPFDTDTPRFHAGYSQTRDELGYAVTLRG</sequence>
<evidence type="ECO:0000256" key="4">
    <source>
        <dbReference type="ARBA" id="ARBA00022729"/>
    </source>
</evidence>
<reference evidence="8 9" key="1">
    <citation type="submission" date="2021-03" db="EMBL/GenBank/DDBJ databases">
        <title>Microbacterium pauli sp. nov., isolated from microfiltered milk.</title>
        <authorList>
            <person name="Bellassi P."/>
            <person name="Fontana A."/>
            <person name="Callegari M.L."/>
            <person name="Lorenzo M."/>
            <person name="Cappa F."/>
        </authorList>
    </citation>
    <scope>NUCLEOTIDE SEQUENCE [LARGE SCALE GENOMIC DNA]</scope>
    <source>
        <strain evidence="8 9">DSM 18909</strain>
    </source>
</reference>
<comment type="similarity">
    <text evidence="2">Belongs to the glycosyl hydrolase 3 family.</text>
</comment>
<gene>
    <name evidence="8" type="ORF">J0P97_11755</name>
</gene>
<dbReference type="PRINTS" id="PR00133">
    <property type="entry name" value="GLHYDRLASE3"/>
</dbReference>
<dbReference type="InterPro" id="IPR036962">
    <property type="entry name" value="Glyco_hydro_3_N_sf"/>
</dbReference>
<dbReference type="Gene3D" id="3.40.50.1700">
    <property type="entry name" value="Glycoside hydrolase family 3 C-terminal domain"/>
    <property type="match status" value="1"/>
</dbReference>
<dbReference type="PANTHER" id="PTHR30620:SF16">
    <property type="entry name" value="LYSOSOMAL BETA GLUCOSIDASE"/>
    <property type="match status" value="1"/>
</dbReference>
<dbReference type="SUPFAM" id="SSF52279">
    <property type="entry name" value="Beta-D-glucan exohydrolase, C-terminal domain"/>
    <property type="match status" value="1"/>
</dbReference>
<dbReference type="Pfam" id="PF00933">
    <property type="entry name" value="Glyco_hydro_3"/>
    <property type="match status" value="1"/>
</dbReference>
<dbReference type="PANTHER" id="PTHR30620">
    <property type="entry name" value="PERIPLASMIC BETA-GLUCOSIDASE-RELATED"/>
    <property type="match status" value="1"/>
</dbReference>
<evidence type="ECO:0000256" key="5">
    <source>
        <dbReference type="ARBA" id="ARBA00022801"/>
    </source>
</evidence>
<evidence type="ECO:0000256" key="6">
    <source>
        <dbReference type="ARBA" id="ARBA00023295"/>
    </source>
</evidence>
<keyword evidence="6" id="KW-0326">Glycosidase</keyword>
<dbReference type="SUPFAM" id="SSF51445">
    <property type="entry name" value="(Trans)glycosidases"/>
    <property type="match status" value="1"/>
</dbReference>
<dbReference type="InterPro" id="IPR036881">
    <property type="entry name" value="Glyco_hydro_3_C_sf"/>
</dbReference>
<evidence type="ECO:0000256" key="2">
    <source>
        <dbReference type="ARBA" id="ARBA00005336"/>
    </source>
</evidence>
<keyword evidence="5 8" id="KW-0378">Hydrolase</keyword>
<dbReference type="InterPro" id="IPR051915">
    <property type="entry name" value="Cellulose_Degrad_GH3"/>
</dbReference>
<dbReference type="EMBL" id="JAFLHG010000010">
    <property type="protein sequence ID" value="MBT8798742.1"/>
    <property type="molecule type" value="Genomic_DNA"/>
</dbReference>
<proteinExistence type="inferred from homology"/>
<comment type="caution">
    <text evidence="8">The sequence shown here is derived from an EMBL/GenBank/DDBJ whole genome shotgun (WGS) entry which is preliminary data.</text>
</comment>
<name>A0ABS5XXW5_9MICO</name>
<feature type="domain" description="Glycoside hydrolase family 3 N-terminal" evidence="7">
    <location>
        <begin position="79"/>
        <end position="369"/>
    </location>
</feature>
<dbReference type="EC" id="3.2.1.21" evidence="3"/>
<organism evidence="8 9">
    <name type="scientific">Microbacterium flavum</name>
    <dbReference type="NCBI Taxonomy" id="415216"/>
    <lineage>
        <taxon>Bacteria</taxon>
        <taxon>Bacillati</taxon>
        <taxon>Actinomycetota</taxon>
        <taxon>Actinomycetes</taxon>
        <taxon>Micrococcales</taxon>
        <taxon>Microbacteriaceae</taxon>
        <taxon>Microbacterium</taxon>
    </lineage>
</organism>
<dbReference type="Proteomes" id="UP000740605">
    <property type="component" value="Unassembled WGS sequence"/>
</dbReference>
<evidence type="ECO:0000259" key="7">
    <source>
        <dbReference type="Pfam" id="PF00933"/>
    </source>
</evidence>
<dbReference type="InterPro" id="IPR017853">
    <property type="entry name" value="GH"/>
</dbReference>
<accession>A0ABS5XXW5</accession>
<evidence type="ECO:0000256" key="1">
    <source>
        <dbReference type="ARBA" id="ARBA00000448"/>
    </source>
</evidence>
<dbReference type="GO" id="GO:0016787">
    <property type="term" value="F:hydrolase activity"/>
    <property type="evidence" value="ECO:0007669"/>
    <property type="project" value="UniProtKB-KW"/>
</dbReference>
<comment type="catalytic activity">
    <reaction evidence="1">
        <text>Hydrolysis of terminal, non-reducing beta-D-glucosyl residues with release of beta-D-glucose.</text>
        <dbReference type="EC" id="3.2.1.21"/>
    </reaction>
</comment>
<keyword evidence="4" id="KW-0732">Signal</keyword>
<dbReference type="Gene3D" id="3.20.20.300">
    <property type="entry name" value="Glycoside hydrolase, family 3, N-terminal domain"/>
    <property type="match status" value="1"/>
</dbReference>